<evidence type="ECO:0000313" key="1">
    <source>
        <dbReference type="EMBL" id="MBP2025468.1"/>
    </source>
</evidence>
<dbReference type="InterPro" id="IPR025374">
    <property type="entry name" value="DUF4364"/>
</dbReference>
<gene>
    <name evidence="1" type="ORF">J2Z71_001001</name>
</gene>
<comment type="caution">
    <text evidence="1">The sequence shown here is derived from an EMBL/GenBank/DDBJ whole genome shotgun (WGS) entry which is preliminary data.</text>
</comment>
<evidence type="ECO:0000313" key="2">
    <source>
        <dbReference type="Proteomes" id="UP001519306"/>
    </source>
</evidence>
<dbReference type="Gene3D" id="1.10.10.10">
    <property type="entry name" value="Winged helix-like DNA-binding domain superfamily/Winged helix DNA-binding domain"/>
    <property type="match status" value="1"/>
</dbReference>
<dbReference type="Proteomes" id="UP001519306">
    <property type="component" value="Unassembled WGS sequence"/>
</dbReference>
<dbReference type="RefSeq" id="WP_210060762.1">
    <property type="nucleotide sequence ID" value="NZ_JAGGLJ010000008.1"/>
</dbReference>
<keyword evidence="2" id="KW-1185">Reference proteome</keyword>
<evidence type="ECO:0008006" key="3">
    <source>
        <dbReference type="Google" id="ProtNLM"/>
    </source>
</evidence>
<sequence>MDNSEMIELAQHKLIILYIIKGANHLFVDEELSRFILENDLLNYFFLQQYITELLESNLISVDNDNCYFITEDGTVALDLFINKIPQDILSNLKNEITEFKKNKIKDQSVISQYYKDDYDRFYVDLSIKENESVIFSLNFEVPTEDYAKIICNNFKEFPENFYLKVINIFDI</sequence>
<dbReference type="EMBL" id="JAGGLJ010000008">
    <property type="protein sequence ID" value="MBP2025468.1"/>
    <property type="molecule type" value="Genomic_DNA"/>
</dbReference>
<dbReference type="Pfam" id="PF14277">
    <property type="entry name" value="DUF4364"/>
    <property type="match status" value="1"/>
</dbReference>
<organism evidence="1 2">
    <name type="scientific">Peptoniphilus stercorisuis</name>
    <dbReference type="NCBI Taxonomy" id="1436965"/>
    <lineage>
        <taxon>Bacteria</taxon>
        <taxon>Bacillati</taxon>
        <taxon>Bacillota</taxon>
        <taxon>Tissierellia</taxon>
        <taxon>Tissierellales</taxon>
        <taxon>Peptoniphilaceae</taxon>
        <taxon>Peptoniphilus</taxon>
    </lineage>
</organism>
<accession>A0ABS4KCG8</accession>
<proteinExistence type="predicted"/>
<name>A0ABS4KCG8_9FIRM</name>
<protein>
    <recommendedName>
        <fullName evidence="3">DUF4364 domain-containing protein</fullName>
    </recommendedName>
</protein>
<dbReference type="InterPro" id="IPR036388">
    <property type="entry name" value="WH-like_DNA-bd_sf"/>
</dbReference>
<reference evidence="1 2" key="1">
    <citation type="submission" date="2021-03" db="EMBL/GenBank/DDBJ databases">
        <title>Genomic Encyclopedia of Type Strains, Phase IV (KMG-IV): sequencing the most valuable type-strain genomes for metagenomic binning, comparative biology and taxonomic classification.</title>
        <authorList>
            <person name="Goeker M."/>
        </authorList>
    </citation>
    <scope>NUCLEOTIDE SEQUENCE [LARGE SCALE GENOMIC DNA]</scope>
    <source>
        <strain evidence="1 2">DSM 27563</strain>
    </source>
</reference>